<dbReference type="InterPro" id="IPR015421">
    <property type="entry name" value="PyrdxlP-dep_Trfase_major"/>
</dbReference>
<evidence type="ECO:0000313" key="4">
    <source>
        <dbReference type="Proteomes" id="UP000053317"/>
    </source>
</evidence>
<organism evidence="3 4">
    <name type="scientific">Phaeomoniella chlamydospora</name>
    <name type="common">Phaeoacremonium chlamydosporum</name>
    <dbReference type="NCBI Taxonomy" id="158046"/>
    <lineage>
        <taxon>Eukaryota</taxon>
        <taxon>Fungi</taxon>
        <taxon>Dikarya</taxon>
        <taxon>Ascomycota</taxon>
        <taxon>Pezizomycotina</taxon>
        <taxon>Eurotiomycetes</taxon>
        <taxon>Chaetothyriomycetidae</taxon>
        <taxon>Phaeomoniellales</taxon>
        <taxon>Phaeomoniellaceae</taxon>
        <taxon>Phaeomoniella</taxon>
    </lineage>
</organism>
<keyword evidence="4" id="KW-1185">Reference proteome</keyword>
<dbReference type="Pfam" id="PF00266">
    <property type="entry name" value="Aminotran_5"/>
    <property type="match status" value="1"/>
</dbReference>
<dbReference type="OrthoDB" id="5978656at2759"/>
<sequence length="460" mass="51683">MGSVETATPFGKPMREHFLFDPDFVNLNHGSFGTMPKQVRDQQRHLRDRMEARPDEYIRYDAYDLLDKAREAAASVVNVPSSELVFIHNATTGVNTVLRNLVYEPNDAIIWFDTIYGACNKTILSVLETNPGLKACKVDYELPCSFEKIVQNFRDVVKDARSKGLKPKVAVFDTIVSVPGVRFPFELLTVACREEGIYSCLDAAHAIGQIPLDLSKLDADFFVSNSHKWFYAPRPSAIFHVPCRNQHLIRTTYPTSHGFEPLTTNTISSPFDLPANSNPFTTLFRFIATDDNTPYHVFPNAASFRQDVCGGEEQIFTYLKTLARKGGDIVASSLGTEVMEHHGPEPDRLRDCAFANIKLPFSLLSPSSQTTTSTTSQTPPFPLPTSKATFLSRKIEKLLLTDHKTFLPVYEYKGNLWTRISAQIYLDEEDFVWAAKVLKETCELAWKETCLDAVGDLSIS</sequence>
<dbReference type="Proteomes" id="UP000053317">
    <property type="component" value="Unassembled WGS sequence"/>
</dbReference>
<dbReference type="EMBL" id="LCWF01000067">
    <property type="protein sequence ID" value="KKY23462.1"/>
    <property type="molecule type" value="Genomic_DNA"/>
</dbReference>
<comment type="caution">
    <text evidence="3">The sequence shown here is derived from an EMBL/GenBank/DDBJ whole genome shotgun (WGS) entry which is preliminary data.</text>
</comment>
<protein>
    <submittedName>
        <fullName evidence="3">Putative aminotransferase family protein</fullName>
    </submittedName>
</protein>
<accession>A0A0G2EL07</accession>
<dbReference type="PANTHER" id="PTHR43092">
    <property type="entry name" value="L-CYSTEINE DESULFHYDRASE"/>
    <property type="match status" value="1"/>
</dbReference>
<gene>
    <name evidence="3" type="ORF">UCRPC4_g02910</name>
</gene>
<dbReference type="GO" id="GO:0008483">
    <property type="term" value="F:transaminase activity"/>
    <property type="evidence" value="ECO:0007669"/>
    <property type="project" value="UniProtKB-KW"/>
</dbReference>
<evidence type="ECO:0000313" key="3">
    <source>
        <dbReference type="EMBL" id="KKY23462.1"/>
    </source>
</evidence>
<dbReference type="SUPFAM" id="SSF53383">
    <property type="entry name" value="PLP-dependent transferases"/>
    <property type="match status" value="1"/>
</dbReference>
<name>A0A0G2EL07_PHACM</name>
<proteinExistence type="predicted"/>
<dbReference type="InterPro" id="IPR000192">
    <property type="entry name" value="Aminotrans_V_dom"/>
</dbReference>
<dbReference type="Gene3D" id="3.40.640.10">
    <property type="entry name" value="Type I PLP-dependent aspartate aminotransferase-like (Major domain)"/>
    <property type="match status" value="1"/>
</dbReference>
<reference evidence="3 4" key="1">
    <citation type="submission" date="2015-05" db="EMBL/GenBank/DDBJ databases">
        <title>Distinctive expansion of gene families associated with plant cell wall degradation and secondary metabolism in the genomes of grapevine trunk pathogens.</title>
        <authorList>
            <person name="Lawrence D.P."/>
            <person name="Travadon R."/>
            <person name="Rolshausen P.E."/>
            <person name="Baumgartner K."/>
        </authorList>
    </citation>
    <scope>NUCLEOTIDE SEQUENCE [LARGE SCALE GENOMIC DNA]</scope>
    <source>
        <strain evidence="3">UCRPC4</strain>
    </source>
</reference>
<keyword evidence="3" id="KW-0808">Transferase</keyword>
<keyword evidence="3" id="KW-0032">Aminotransferase</keyword>
<dbReference type="AlphaFoldDB" id="A0A0G2EL07"/>
<evidence type="ECO:0000259" key="2">
    <source>
        <dbReference type="Pfam" id="PF00266"/>
    </source>
</evidence>
<dbReference type="PANTHER" id="PTHR43092:SF2">
    <property type="entry name" value="HERCYNYLCYSTEINE SULFOXIDE LYASE"/>
    <property type="match status" value="1"/>
</dbReference>
<reference evidence="3 4" key="2">
    <citation type="submission" date="2015-05" db="EMBL/GenBank/DDBJ databases">
        <authorList>
            <person name="Morales-Cruz A."/>
            <person name="Amrine K.C."/>
            <person name="Cantu D."/>
        </authorList>
    </citation>
    <scope>NUCLEOTIDE SEQUENCE [LARGE SCALE GENOMIC DNA]</scope>
    <source>
        <strain evidence="3">UCRPC4</strain>
    </source>
</reference>
<feature type="domain" description="Aminotransferase class V" evidence="2">
    <location>
        <begin position="59"/>
        <end position="233"/>
    </location>
</feature>
<dbReference type="InterPro" id="IPR015424">
    <property type="entry name" value="PyrdxlP-dep_Trfase"/>
</dbReference>
<keyword evidence="1" id="KW-0663">Pyridoxal phosphate</keyword>
<evidence type="ECO:0000256" key="1">
    <source>
        <dbReference type="ARBA" id="ARBA00022898"/>
    </source>
</evidence>